<dbReference type="EMBL" id="AFWV01000008">
    <property type="protein sequence ID" value="EGV17972.1"/>
    <property type="molecule type" value="Genomic_DNA"/>
</dbReference>
<evidence type="ECO:0000313" key="3">
    <source>
        <dbReference type="Proteomes" id="UP000005459"/>
    </source>
</evidence>
<dbReference type="AlphaFoldDB" id="F9UC59"/>
<dbReference type="RefSeq" id="WP_007193384.1">
    <property type="nucleotide sequence ID" value="NZ_AFWV01000008.1"/>
</dbReference>
<dbReference type="Proteomes" id="UP000005459">
    <property type="component" value="Unassembled WGS sequence"/>
</dbReference>
<organism evidence="2 3">
    <name type="scientific">Thiocapsa marina 5811</name>
    <dbReference type="NCBI Taxonomy" id="768671"/>
    <lineage>
        <taxon>Bacteria</taxon>
        <taxon>Pseudomonadati</taxon>
        <taxon>Pseudomonadota</taxon>
        <taxon>Gammaproteobacteria</taxon>
        <taxon>Chromatiales</taxon>
        <taxon>Chromatiaceae</taxon>
        <taxon>Thiocapsa</taxon>
    </lineage>
</organism>
<evidence type="ECO:0000256" key="1">
    <source>
        <dbReference type="SAM" id="MobiDB-lite"/>
    </source>
</evidence>
<feature type="region of interest" description="Disordered" evidence="1">
    <location>
        <begin position="1"/>
        <end position="39"/>
    </location>
</feature>
<dbReference type="STRING" id="768671.ThimaDRAFT_2511"/>
<gene>
    <name evidence="2" type="ORF">ThimaDRAFT_2511</name>
</gene>
<reference evidence="2 3" key="1">
    <citation type="submission" date="2011-06" db="EMBL/GenBank/DDBJ databases">
        <title>The draft genome of Thiocapsa marina 5811.</title>
        <authorList>
            <consortium name="US DOE Joint Genome Institute (JGI-PGF)"/>
            <person name="Lucas S."/>
            <person name="Han J."/>
            <person name="Cheng J.-F."/>
            <person name="Goodwin L."/>
            <person name="Pitluck S."/>
            <person name="Peters L."/>
            <person name="Land M.L."/>
            <person name="Hauser L."/>
            <person name="Vogl K."/>
            <person name="Liu Z."/>
            <person name="Imhoff J."/>
            <person name="Thiel V."/>
            <person name="Frigaard N.-U."/>
            <person name="Bryant D."/>
            <person name="Woyke T.J."/>
        </authorList>
    </citation>
    <scope>NUCLEOTIDE SEQUENCE [LARGE SCALE GENOMIC DNA]</scope>
    <source>
        <strain evidence="2 3">5811</strain>
    </source>
</reference>
<keyword evidence="3" id="KW-1185">Reference proteome</keyword>
<name>F9UC59_9GAMM</name>
<accession>F9UC59</accession>
<evidence type="ECO:0000313" key="2">
    <source>
        <dbReference type="EMBL" id="EGV17972.1"/>
    </source>
</evidence>
<proteinExistence type="predicted"/>
<protein>
    <submittedName>
        <fullName evidence="2">Uncharacterized protein</fullName>
    </submittedName>
</protein>
<sequence length="55" mass="5807">MPESDTLFAEPPETCSMKPRAGFTRSGNGETALQAIGSPGRCDRADLQCHPGDLS</sequence>